<dbReference type="EMBL" id="CP117418">
    <property type="protein sequence ID" value="WCT80131.1"/>
    <property type="molecule type" value="Genomic_DNA"/>
</dbReference>
<feature type="chain" id="PRO_5047037744" evidence="1">
    <location>
        <begin position="25"/>
        <end position="189"/>
    </location>
</feature>
<reference evidence="2 3" key="1">
    <citation type="submission" date="2023-02" db="EMBL/GenBank/DDBJ databases">
        <title>Genome sequence of Novosphingobium humi KACC 19094.</title>
        <authorList>
            <person name="Kim S."/>
            <person name="Heo J."/>
            <person name="Kwon S.-W."/>
        </authorList>
    </citation>
    <scope>NUCLEOTIDE SEQUENCE [LARGE SCALE GENOMIC DNA]</scope>
    <source>
        <strain evidence="2 3">KACC 19094</strain>
        <plasmid evidence="2 3">unnamed1</plasmid>
    </source>
</reference>
<feature type="signal peptide" evidence="1">
    <location>
        <begin position="1"/>
        <end position="24"/>
    </location>
</feature>
<keyword evidence="1" id="KW-0732">Signal</keyword>
<sequence>MKILAFGWAGLLLTGTVLTSSAKAQPPMSREAALRAAVHPVSTLPEARAWLARVPVTRNFPPDFEAVLRGQASLYVIEMSTAPGCIACADLWGKLLTLRARYGWQVRTIDVQEAMLRSGRLGLPWIGNPVAWVRPITDPNRIVPVAIGTDHGVNLARNTYLAAKMLTGVRVAVGVRAMAKFTGIVSPAR</sequence>
<dbReference type="Proteomes" id="UP001218231">
    <property type="component" value="Plasmid unnamed1"/>
</dbReference>
<gene>
    <name evidence="2" type="ORF">PQ457_19120</name>
</gene>
<evidence type="ECO:0000313" key="2">
    <source>
        <dbReference type="EMBL" id="WCT80131.1"/>
    </source>
</evidence>
<protein>
    <submittedName>
        <fullName evidence="2">Uncharacterized protein</fullName>
    </submittedName>
</protein>
<dbReference type="RefSeq" id="WP_273620401.1">
    <property type="nucleotide sequence ID" value="NZ_CP117418.1"/>
</dbReference>
<geneLocation type="plasmid" evidence="2 3">
    <name>unnamed1</name>
</geneLocation>
<keyword evidence="2" id="KW-0614">Plasmid</keyword>
<evidence type="ECO:0000313" key="3">
    <source>
        <dbReference type="Proteomes" id="UP001218231"/>
    </source>
</evidence>
<proteinExistence type="predicted"/>
<keyword evidence="3" id="KW-1185">Reference proteome</keyword>
<organism evidence="2 3">
    <name type="scientific">Novosphingobium humi</name>
    <dbReference type="NCBI Taxonomy" id="2282397"/>
    <lineage>
        <taxon>Bacteria</taxon>
        <taxon>Pseudomonadati</taxon>
        <taxon>Pseudomonadota</taxon>
        <taxon>Alphaproteobacteria</taxon>
        <taxon>Sphingomonadales</taxon>
        <taxon>Sphingomonadaceae</taxon>
        <taxon>Novosphingobium</taxon>
    </lineage>
</organism>
<evidence type="ECO:0000256" key="1">
    <source>
        <dbReference type="SAM" id="SignalP"/>
    </source>
</evidence>
<name>A0ABY7U3S5_9SPHN</name>
<accession>A0ABY7U3S5</accession>